<keyword evidence="1" id="KW-1133">Transmembrane helix</keyword>
<evidence type="ECO:0000313" key="3">
    <source>
        <dbReference type="Proteomes" id="UP000659388"/>
    </source>
</evidence>
<comment type="caution">
    <text evidence="2">The sequence shown here is derived from an EMBL/GenBank/DDBJ whole genome shotgun (WGS) entry which is preliminary data.</text>
</comment>
<reference evidence="2" key="1">
    <citation type="submission" date="2021-01" db="EMBL/GenBank/DDBJ databases">
        <title>Fulvivirga kasyanovii gen. nov., sp nov., a novel member of the phylum Bacteroidetes isolated from seawater in a mussel farm.</title>
        <authorList>
            <person name="Zhao L.-H."/>
            <person name="Wang Z.-J."/>
        </authorList>
    </citation>
    <scope>NUCLEOTIDE SEQUENCE</scope>
    <source>
        <strain evidence="2">2943</strain>
    </source>
</reference>
<evidence type="ECO:0000313" key="2">
    <source>
        <dbReference type="EMBL" id="MBL3656140.1"/>
    </source>
</evidence>
<keyword evidence="3" id="KW-1185">Reference proteome</keyword>
<accession>A0A937K0B6</accession>
<name>A0A937K0B6_9BACT</name>
<keyword evidence="1" id="KW-0472">Membrane</keyword>
<evidence type="ECO:0000256" key="1">
    <source>
        <dbReference type="SAM" id="Phobius"/>
    </source>
</evidence>
<dbReference type="Proteomes" id="UP000659388">
    <property type="component" value="Unassembled WGS sequence"/>
</dbReference>
<gene>
    <name evidence="2" type="ORF">JL102_08365</name>
</gene>
<sequence length="248" mass="28438">MKKHIITDAPNNYISKGRVYLGISGRLSSKVLIANIPILYIIMLGLSLVSEFIYYINFGINITEYIVVSDVVTLFFDDLLFLMYFFIIIIFILSFIGLDSLDYYIFNKINNRKIVTVLVLLVFIFFIFRGLFFVQVVSIIVMLLITLILINHFIVSSGRYLTIINYIILIFGMAISISFFNASRMIRRISKGHANIDSIQLKNGDVLKSNNHLYSLGSTSGYFFIYNSSDSSKMVINKGEIRSIIYLK</sequence>
<proteinExistence type="predicted"/>
<feature type="transmembrane region" description="Helical" evidence="1">
    <location>
        <begin position="32"/>
        <end position="56"/>
    </location>
</feature>
<feature type="transmembrane region" description="Helical" evidence="1">
    <location>
        <begin position="162"/>
        <end position="182"/>
    </location>
</feature>
<organism evidence="2 3">
    <name type="scientific">Fulvivirga sediminis</name>
    <dbReference type="NCBI Taxonomy" id="2803949"/>
    <lineage>
        <taxon>Bacteria</taxon>
        <taxon>Pseudomonadati</taxon>
        <taxon>Bacteroidota</taxon>
        <taxon>Cytophagia</taxon>
        <taxon>Cytophagales</taxon>
        <taxon>Fulvivirgaceae</taxon>
        <taxon>Fulvivirga</taxon>
    </lineage>
</organism>
<protein>
    <submittedName>
        <fullName evidence="2">Uncharacterized protein</fullName>
    </submittedName>
</protein>
<keyword evidence="1" id="KW-0812">Transmembrane</keyword>
<dbReference type="RefSeq" id="WP_202243934.1">
    <property type="nucleotide sequence ID" value="NZ_JAESIY010000004.1"/>
</dbReference>
<feature type="transmembrane region" description="Helical" evidence="1">
    <location>
        <begin position="81"/>
        <end position="105"/>
    </location>
</feature>
<dbReference type="AlphaFoldDB" id="A0A937K0B6"/>
<dbReference type="EMBL" id="JAESIY010000004">
    <property type="protein sequence ID" value="MBL3656140.1"/>
    <property type="molecule type" value="Genomic_DNA"/>
</dbReference>
<feature type="transmembrane region" description="Helical" evidence="1">
    <location>
        <begin position="117"/>
        <end position="150"/>
    </location>
</feature>